<feature type="domain" description="K Homology" evidence="4">
    <location>
        <begin position="48"/>
        <end position="119"/>
    </location>
</feature>
<dbReference type="GO" id="GO:0003723">
    <property type="term" value="F:RNA binding"/>
    <property type="evidence" value="ECO:0007669"/>
    <property type="project" value="UniProtKB-UniRule"/>
</dbReference>
<name>A0A8C6SXC1_9GOBI</name>
<feature type="domain" description="K Homology" evidence="4">
    <location>
        <begin position="321"/>
        <end position="394"/>
    </location>
</feature>
<accession>A0A8C6SXC1</accession>
<sequence length="507" mass="55265">MAELVQGQASINQPALKSDGLVDAFQRARQMVGKMGGDGLPHMNSSSSSVEQSLYFSGQKRDDTVIGRGGEQITRIQLESGCKIQIAADSGGLMERPCSLTGTPESIEQAKRLLVQIVDRCRNGPGFHGDSDGGASVQEMLIPASKVGLVIGRGGDTIKQLQERAGVKMMMIQDGPMPTGADKPLRISGDPYKVQAARELVLEVIREKDGDFRRNDFSARLGGTSVDVPVPRFAVGIVIGRNGEMIKKIQNDAGVRIQFKADDGISPERVAMVMGQMDRCQHAIHMINELIQTAQERDGFSSSLRGRVRGRGDWPIGSPGPLQEVTYTIPADKCGLVIGKGGETIKNINQQSGAHVELQRNPPPSTDPSTRVFTIRGSAQQMEVARQLIDDKIGGSGIMSNGGFGFSPFTQGPATHQNGQTFLTGVWGNTYQTWQNPPQQDPGQQSQPQSLMTDYSKAWEDYYKKQSEHTSRASTGRYRAIKALYSGFAGCYIGQIFKKKLYLWDRK</sequence>
<reference evidence="5" key="1">
    <citation type="submission" date="2025-08" db="UniProtKB">
        <authorList>
            <consortium name="Ensembl"/>
        </authorList>
    </citation>
    <scope>IDENTIFICATION</scope>
</reference>
<dbReference type="Gene3D" id="3.30.1370.10">
    <property type="entry name" value="K Homology domain, type 1"/>
    <property type="match status" value="4"/>
</dbReference>
<keyword evidence="2" id="KW-0694">RNA-binding</keyword>
<evidence type="ECO:0000313" key="6">
    <source>
        <dbReference type="Proteomes" id="UP000694523"/>
    </source>
</evidence>
<dbReference type="Ensembl" id="ENSNMLT00000011174.1">
    <property type="protein sequence ID" value="ENSNMLP00000009896.1"/>
    <property type="gene ID" value="ENSNMLG00000006852.1"/>
</dbReference>
<dbReference type="Pfam" id="PF00013">
    <property type="entry name" value="KH_1"/>
    <property type="match status" value="4"/>
</dbReference>
<dbReference type="CDD" id="cd22489">
    <property type="entry name" value="KH-I_FUBP3_rpt4"/>
    <property type="match status" value="1"/>
</dbReference>
<evidence type="ECO:0000256" key="3">
    <source>
        <dbReference type="SAM" id="MobiDB-lite"/>
    </source>
</evidence>
<keyword evidence="6" id="KW-1185">Reference proteome</keyword>
<feature type="compositionally biased region" description="Low complexity" evidence="3">
    <location>
        <begin position="435"/>
        <end position="449"/>
    </location>
</feature>
<dbReference type="PANTHER" id="PTHR10288">
    <property type="entry name" value="KH DOMAIN CONTAINING RNA BINDING PROTEIN"/>
    <property type="match status" value="1"/>
</dbReference>
<dbReference type="InterPro" id="IPR004087">
    <property type="entry name" value="KH_dom"/>
</dbReference>
<dbReference type="SUPFAM" id="SSF54791">
    <property type="entry name" value="Eukaryotic type KH-domain (KH-domain type I)"/>
    <property type="match status" value="4"/>
</dbReference>
<evidence type="ECO:0000256" key="1">
    <source>
        <dbReference type="ARBA" id="ARBA00022737"/>
    </source>
</evidence>
<evidence type="ECO:0000256" key="2">
    <source>
        <dbReference type="PROSITE-ProRule" id="PRU00117"/>
    </source>
</evidence>
<feature type="domain" description="K Homology" evidence="4">
    <location>
        <begin position="222"/>
        <end position="292"/>
    </location>
</feature>
<dbReference type="InterPro" id="IPR036612">
    <property type="entry name" value="KH_dom_type_1_sf"/>
</dbReference>
<feature type="domain" description="K Homology" evidence="4">
    <location>
        <begin position="134"/>
        <end position="206"/>
    </location>
</feature>
<proteinExistence type="predicted"/>
<organism evidence="5 6">
    <name type="scientific">Neogobius melanostomus</name>
    <name type="common">round goby</name>
    <dbReference type="NCBI Taxonomy" id="47308"/>
    <lineage>
        <taxon>Eukaryota</taxon>
        <taxon>Metazoa</taxon>
        <taxon>Chordata</taxon>
        <taxon>Craniata</taxon>
        <taxon>Vertebrata</taxon>
        <taxon>Euteleostomi</taxon>
        <taxon>Actinopterygii</taxon>
        <taxon>Neopterygii</taxon>
        <taxon>Teleostei</taxon>
        <taxon>Neoteleostei</taxon>
        <taxon>Acanthomorphata</taxon>
        <taxon>Gobiaria</taxon>
        <taxon>Gobiiformes</taxon>
        <taxon>Gobioidei</taxon>
        <taxon>Gobiidae</taxon>
        <taxon>Benthophilinae</taxon>
        <taxon>Neogobiini</taxon>
        <taxon>Neogobius</taxon>
    </lineage>
</organism>
<dbReference type="AlphaFoldDB" id="A0A8C6SXC1"/>
<dbReference type="SMART" id="SM00322">
    <property type="entry name" value="KH"/>
    <property type="match status" value="4"/>
</dbReference>
<dbReference type="Proteomes" id="UP000694523">
    <property type="component" value="Unplaced"/>
</dbReference>
<evidence type="ECO:0000259" key="4">
    <source>
        <dbReference type="SMART" id="SM00322"/>
    </source>
</evidence>
<protein>
    <recommendedName>
        <fullName evidence="4">K Homology domain-containing protein</fullName>
    </recommendedName>
</protein>
<keyword evidence="1" id="KW-0677">Repeat</keyword>
<dbReference type="InterPro" id="IPR004088">
    <property type="entry name" value="KH_dom_type_1"/>
</dbReference>
<reference evidence="5" key="2">
    <citation type="submission" date="2025-09" db="UniProtKB">
        <authorList>
            <consortium name="Ensembl"/>
        </authorList>
    </citation>
    <scope>IDENTIFICATION</scope>
</reference>
<evidence type="ECO:0000313" key="5">
    <source>
        <dbReference type="Ensembl" id="ENSNMLP00000009896.1"/>
    </source>
</evidence>
<dbReference type="PROSITE" id="PS50084">
    <property type="entry name" value="KH_TYPE_1"/>
    <property type="match status" value="4"/>
</dbReference>
<feature type="region of interest" description="Disordered" evidence="3">
    <location>
        <begin position="431"/>
        <end position="451"/>
    </location>
</feature>
<dbReference type="FunFam" id="3.30.1370.10:FF:000007">
    <property type="entry name" value="far upstream element-binding protein 1 isoform X1"/>
    <property type="match status" value="1"/>
</dbReference>